<proteinExistence type="predicted"/>
<evidence type="ECO:0000313" key="1">
    <source>
        <dbReference type="EMBL" id="VAX01217.1"/>
    </source>
</evidence>
<gene>
    <name evidence="1" type="ORF">MNBD_GAMMA21-1967</name>
</gene>
<protein>
    <submittedName>
        <fullName evidence="1">Uncharacterized protein</fullName>
    </submittedName>
</protein>
<dbReference type="EMBL" id="UOFR01000083">
    <property type="protein sequence ID" value="VAX01217.1"/>
    <property type="molecule type" value="Genomic_DNA"/>
</dbReference>
<organism evidence="1">
    <name type="scientific">hydrothermal vent metagenome</name>
    <dbReference type="NCBI Taxonomy" id="652676"/>
    <lineage>
        <taxon>unclassified sequences</taxon>
        <taxon>metagenomes</taxon>
        <taxon>ecological metagenomes</taxon>
    </lineage>
</organism>
<name>A0A3B1B853_9ZZZZ</name>
<sequence>MNASRTITHGGESYVIRFYRQGQQHEEGLPGILEEPVSGQLWSFKNLQELNQILEKIEQLREEALQV</sequence>
<accession>A0A3B1B853</accession>
<reference evidence="1" key="1">
    <citation type="submission" date="2018-06" db="EMBL/GenBank/DDBJ databases">
        <authorList>
            <person name="Zhirakovskaya E."/>
        </authorList>
    </citation>
    <scope>NUCLEOTIDE SEQUENCE</scope>
</reference>
<dbReference type="AlphaFoldDB" id="A0A3B1B853"/>